<reference evidence="2" key="1">
    <citation type="submission" date="2016-09" db="EMBL/GenBank/DDBJ databases">
        <authorList>
            <person name="Hebert L."/>
            <person name="Moumen B."/>
        </authorList>
    </citation>
    <scope>NUCLEOTIDE SEQUENCE [LARGE SCALE GENOMIC DNA]</scope>
    <source>
        <strain evidence="2">OVI</strain>
    </source>
</reference>
<dbReference type="AlphaFoldDB" id="A0A1G4IFD2"/>
<dbReference type="InterPro" id="IPR015943">
    <property type="entry name" value="WD40/YVTN_repeat-like_dom_sf"/>
</dbReference>
<dbReference type="GO" id="GO:0005737">
    <property type="term" value="C:cytoplasm"/>
    <property type="evidence" value="ECO:0007669"/>
    <property type="project" value="TreeGrafter"/>
</dbReference>
<evidence type="ECO:0000256" key="1">
    <source>
        <dbReference type="PROSITE-ProRule" id="PRU00221"/>
    </source>
</evidence>
<dbReference type="SUPFAM" id="SSF51004">
    <property type="entry name" value="C-terminal (heme d1) domain of cytochrome cd1-nitrite reductase"/>
    <property type="match status" value="1"/>
</dbReference>
<evidence type="ECO:0000313" key="2">
    <source>
        <dbReference type="EMBL" id="SCU71091.1"/>
    </source>
</evidence>
<dbReference type="RefSeq" id="XP_067081809.1">
    <property type="nucleotide sequence ID" value="XM_067225708.1"/>
</dbReference>
<proteinExistence type="predicted"/>
<dbReference type="PANTHER" id="PTHR14593:SF5">
    <property type="entry name" value="WD REPEAT-CONTAINING PROTEIN 11"/>
    <property type="match status" value="1"/>
</dbReference>
<dbReference type="Gene3D" id="2.130.10.10">
    <property type="entry name" value="YVTN repeat-like/Quinoprotein amine dehydrogenase"/>
    <property type="match status" value="2"/>
</dbReference>
<gene>
    <name evidence="2" type="ORF">TEOVI_000267100</name>
</gene>
<keyword evidence="1" id="KW-0853">WD repeat</keyword>
<organism evidence="2 3">
    <name type="scientific">Trypanosoma equiperdum</name>
    <dbReference type="NCBI Taxonomy" id="5694"/>
    <lineage>
        <taxon>Eukaryota</taxon>
        <taxon>Discoba</taxon>
        <taxon>Euglenozoa</taxon>
        <taxon>Kinetoplastea</taxon>
        <taxon>Metakinetoplastina</taxon>
        <taxon>Trypanosomatida</taxon>
        <taxon>Trypanosomatidae</taxon>
        <taxon>Trypanosoma</taxon>
    </lineage>
</organism>
<dbReference type="InterPro" id="IPR011048">
    <property type="entry name" value="Haem_d1_sf"/>
</dbReference>
<comment type="caution">
    <text evidence="2">The sequence shown here is derived from an EMBL/GenBank/DDBJ whole genome shotgun (WGS) entry which is preliminary data.</text>
</comment>
<sequence>MSQLTAILCPRLIPGKLASGGASAALIEDIKKWPYQAAQISCHDLLATSSYCEGSGEVIIIDINSMQLVQTLHGHASPVTSVQWNPTSPSCSHQGLLLFTGDRTGVLKVWNVTEGTTVNSVQLPSNRPICAISLVTKKRILVVTQDSSCFVYDSHLSSNDPCDDPQLTFALGTNEKFIPLCVRTSKLSEFWTSCVVLGDRIGMIYSQDQDRNGKSPRACVKNLVFESTDGFETVVDAVFSESQEGLLYFATRNSVGVYDCRANLLLDENVLRYSAGDGEFRRIFSSAPSTLTEDTQQLPLLYSYGSNQRLTAWYLLRVGKATSVSTDVRGARIASKVATNVIQSLSAPNVFAVIFSDGSVARWRYRVDCRRWVIDSYFSAALKKPTGFCVLGDNTLCCALEAGYLALVDVAHSNALRRINFVNTSNTHIILLAPHSSKECVWVVTNKAEQSKQHHQVTLFDCHSGVVLQVLREPKYSDATRMKNITQDATGTFLLLTFFGGTFEVWNITESRIIYSYEGTGVASASWAPQIFTPVLAGLKGAPELLLIVFSDGSMSFWTVSWDQVVPNRDAVPRFPNGSSTRVLCTPTRDASVVVDGSGAVTVVGVGTSGLHVRSLKDIPAAKTAIALAVSKGGGGSDNKGEPSDAGNWSEEYLAVVFSDGSFGVWSISSQERMGYSKNTDINLRARGATWLGDALLLLTLTGNIVVVDKLLTSINSSVFSKALRRPLQNSAFFVPEHRMYIQTVLETQVACSAVPSEVRPSSDICPSCLIRGINPERFPCRGPFGQVITAAISSLTRELDLYRKTMVPRYIYEGIQHAFTQSRTDEIALWVARFFGQQERQRLWMQFCLRRGLNCSGAEAGGDGGQQSKSVERWKGGPEVGPPVPYYCADRFSEVSAASEVVYNNHVYMNERRAEALEASKGKEIDVFSQRFLTARELLKLQQPQKAIDVLMDVSHEDNRFPHLSDFAVAISASVAALSGPASELLTLTTSRVASLLRARGDLDSAVDKYMLSGHFYEAVKALQLSGKWGEGAVLAKLSPLPVKQQRDLICRWCSHLVRHGQVMEAAVMLASQALPFQVLVLLSESSQFEDIAGLLAMVLLEDPSFNTRESLQEPIVLPVAEDDSSDALTLGEVLLNVLVDYANMLNTVGNVVSAKAVLEYVTSLKGRNRGITSTST</sequence>
<keyword evidence="3" id="KW-1185">Reference proteome</keyword>
<dbReference type="Proteomes" id="UP000195570">
    <property type="component" value="Unassembled WGS sequence"/>
</dbReference>
<dbReference type="PROSITE" id="PS50082">
    <property type="entry name" value="WD_REPEATS_2"/>
    <property type="match status" value="1"/>
</dbReference>
<dbReference type="SUPFAM" id="SSF50978">
    <property type="entry name" value="WD40 repeat-like"/>
    <property type="match status" value="1"/>
</dbReference>
<feature type="repeat" description="WD" evidence="1">
    <location>
        <begin position="72"/>
        <end position="120"/>
    </location>
</feature>
<protein>
    <submittedName>
        <fullName evidence="2">WD domain, G-beta repeat, putative</fullName>
    </submittedName>
</protein>
<name>A0A1G4IFD2_TRYEQ</name>
<dbReference type="InterPro" id="IPR036322">
    <property type="entry name" value="WD40_repeat_dom_sf"/>
</dbReference>
<evidence type="ECO:0000313" key="3">
    <source>
        <dbReference type="Proteomes" id="UP000195570"/>
    </source>
</evidence>
<dbReference type="VEuPathDB" id="TriTrypDB:TEOVI_000267100"/>
<accession>A0A1G4IFD2</accession>
<dbReference type="InterPro" id="IPR001680">
    <property type="entry name" value="WD40_rpt"/>
</dbReference>
<dbReference type="PANTHER" id="PTHR14593">
    <property type="entry name" value="WD REPEAT-CONTAINING PROTEIN 11"/>
    <property type="match status" value="1"/>
</dbReference>
<dbReference type="GeneID" id="92376611"/>
<dbReference type="InterPro" id="IPR039694">
    <property type="entry name" value="WDR11"/>
</dbReference>
<dbReference type="EMBL" id="CZPT02001566">
    <property type="protein sequence ID" value="SCU71091.1"/>
    <property type="molecule type" value="Genomic_DNA"/>
</dbReference>
<dbReference type="SMART" id="SM00320">
    <property type="entry name" value="WD40"/>
    <property type="match status" value="3"/>
</dbReference>